<keyword evidence="3" id="KW-1133">Transmembrane helix</keyword>
<dbReference type="GO" id="GO:0003676">
    <property type="term" value="F:nucleic acid binding"/>
    <property type="evidence" value="ECO:0007669"/>
    <property type="project" value="InterPro"/>
</dbReference>
<reference evidence="5 6" key="1">
    <citation type="journal article" date="2018" name="Mol. Plant">
        <title>The genome of Artemisia annua provides insight into the evolution of Asteraceae family and artemisinin biosynthesis.</title>
        <authorList>
            <person name="Shen Q."/>
            <person name="Zhang L."/>
            <person name="Liao Z."/>
            <person name="Wang S."/>
            <person name="Yan T."/>
            <person name="Shi P."/>
            <person name="Liu M."/>
            <person name="Fu X."/>
            <person name="Pan Q."/>
            <person name="Wang Y."/>
            <person name="Lv Z."/>
            <person name="Lu X."/>
            <person name="Zhang F."/>
            <person name="Jiang W."/>
            <person name="Ma Y."/>
            <person name="Chen M."/>
            <person name="Hao X."/>
            <person name="Li L."/>
            <person name="Tang Y."/>
            <person name="Lv G."/>
            <person name="Zhou Y."/>
            <person name="Sun X."/>
            <person name="Brodelius P.E."/>
            <person name="Rose J.K.C."/>
            <person name="Tang K."/>
        </authorList>
    </citation>
    <scope>NUCLEOTIDE SEQUENCE [LARGE SCALE GENOMIC DNA]</scope>
    <source>
        <strain evidence="6">cv. Huhao1</strain>
        <tissue evidence="5">Leaf</tissue>
    </source>
</reference>
<evidence type="ECO:0000256" key="1">
    <source>
        <dbReference type="PROSITE-ProRule" id="PRU00047"/>
    </source>
</evidence>
<keyword evidence="6" id="KW-1185">Reference proteome</keyword>
<evidence type="ECO:0000259" key="4">
    <source>
        <dbReference type="PROSITE" id="PS50158"/>
    </source>
</evidence>
<dbReference type="PROSITE" id="PS50158">
    <property type="entry name" value="ZF_CCHC"/>
    <property type="match status" value="1"/>
</dbReference>
<dbReference type="SMART" id="SM00343">
    <property type="entry name" value="ZnF_C2HC"/>
    <property type="match status" value="1"/>
</dbReference>
<proteinExistence type="predicted"/>
<keyword evidence="3" id="KW-0812">Transmembrane</keyword>
<keyword evidence="1" id="KW-0862">Zinc</keyword>
<protein>
    <recommendedName>
        <fullName evidence="4">CCHC-type domain-containing protein</fullName>
    </recommendedName>
</protein>
<dbReference type="SUPFAM" id="SSF57756">
    <property type="entry name" value="Retrovirus zinc finger-like domains"/>
    <property type="match status" value="1"/>
</dbReference>
<evidence type="ECO:0000256" key="3">
    <source>
        <dbReference type="SAM" id="Phobius"/>
    </source>
</evidence>
<keyword evidence="3" id="KW-0472">Membrane</keyword>
<organism evidence="5 6">
    <name type="scientific">Artemisia annua</name>
    <name type="common">Sweet wormwood</name>
    <dbReference type="NCBI Taxonomy" id="35608"/>
    <lineage>
        <taxon>Eukaryota</taxon>
        <taxon>Viridiplantae</taxon>
        <taxon>Streptophyta</taxon>
        <taxon>Embryophyta</taxon>
        <taxon>Tracheophyta</taxon>
        <taxon>Spermatophyta</taxon>
        <taxon>Magnoliopsida</taxon>
        <taxon>eudicotyledons</taxon>
        <taxon>Gunneridae</taxon>
        <taxon>Pentapetalae</taxon>
        <taxon>asterids</taxon>
        <taxon>campanulids</taxon>
        <taxon>Asterales</taxon>
        <taxon>Asteraceae</taxon>
        <taxon>Asteroideae</taxon>
        <taxon>Anthemideae</taxon>
        <taxon>Artemisiinae</taxon>
        <taxon>Artemisia</taxon>
    </lineage>
</organism>
<feature type="compositionally biased region" description="Basic and acidic residues" evidence="2">
    <location>
        <begin position="186"/>
        <end position="197"/>
    </location>
</feature>
<dbReference type="Proteomes" id="UP000245207">
    <property type="component" value="Unassembled WGS sequence"/>
</dbReference>
<feature type="region of interest" description="Disordered" evidence="2">
    <location>
        <begin position="230"/>
        <end position="250"/>
    </location>
</feature>
<dbReference type="GO" id="GO:0008270">
    <property type="term" value="F:zinc ion binding"/>
    <property type="evidence" value="ECO:0007669"/>
    <property type="project" value="UniProtKB-KW"/>
</dbReference>
<dbReference type="EMBL" id="PKPP01001029">
    <property type="protein sequence ID" value="PWA86348.1"/>
    <property type="molecule type" value="Genomic_DNA"/>
</dbReference>
<evidence type="ECO:0000313" key="5">
    <source>
        <dbReference type="EMBL" id="PWA86348.1"/>
    </source>
</evidence>
<feature type="region of interest" description="Disordered" evidence="2">
    <location>
        <begin position="186"/>
        <end position="206"/>
    </location>
</feature>
<feature type="domain" description="CCHC-type" evidence="4">
    <location>
        <begin position="169"/>
        <end position="184"/>
    </location>
</feature>
<name>A0A2U1PKR7_ARTAN</name>
<sequence length="250" mass="29030">MAVTMEGTCCFTEASCLFNPNIVSFHALYIGSVNFILNTIPEPLVYFVTTYICYFTLLHISILSSVKTLQNLRLRNMVNTNTFLEDSWSNHKYVGDPSHTWHQSKSGRPLRNKMQQNFIHRQLKRENEKKLGKCIRQITNDCKDMLKKKLEEIDAYNSTLTQNKYRKHKCFICKKKGHISTSCPMKHEEENKAENKAETSTQNTHQTDINCTQKPTIELKYRENKVCRPENGLLKPRLGQRPTDAYGTMS</sequence>
<dbReference type="Gene3D" id="4.10.60.10">
    <property type="entry name" value="Zinc finger, CCHC-type"/>
    <property type="match status" value="1"/>
</dbReference>
<evidence type="ECO:0000313" key="6">
    <source>
        <dbReference type="Proteomes" id="UP000245207"/>
    </source>
</evidence>
<dbReference type="InterPro" id="IPR036875">
    <property type="entry name" value="Znf_CCHC_sf"/>
</dbReference>
<keyword evidence="1" id="KW-0479">Metal-binding</keyword>
<accession>A0A2U1PKR7</accession>
<dbReference type="InterPro" id="IPR001878">
    <property type="entry name" value="Znf_CCHC"/>
</dbReference>
<feature type="transmembrane region" description="Helical" evidence="3">
    <location>
        <begin position="44"/>
        <end position="66"/>
    </location>
</feature>
<keyword evidence="1" id="KW-0863">Zinc-finger</keyword>
<gene>
    <name evidence="5" type="ORF">CTI12_AA097220</name>
</gene>
<evidence type="ECO:0000256" key="2">
    <source>
        <dbReference type="SAM" id="MobiDB-lite"/>
    </source>
</evidence>
<comment type="caution">
    <text evidence="5">The sequence shown here is derived from an EMBL/GenBank/DDBJ whole genome shotgun (WGS) entry which is preliminary data.</text>
</comment>
<dbReference type="AlphaFoldDB" id="A0A2U1PKR7"/>